<proteinExistence type="predicted"/>
<name>X1PGJ1_9ZZZZ</name>
<accession>X1PGJ1</accession>
<feature type="non-terminal residue" evidence="1">
    <location>
        <position position="1"/>
    </location>
</feature>
<dbReference type="AlphaFoldDB" id="X1PGJ1"/>
<sequence length="60" mass="6468">TVNYKTGASKAAGLEPKISDENGYCIWSWKVGTRTTPGDWEIVITVEGAGQIVTYFTVTG</sequence>
<organism evidence="1">
    <name type="scientific">marine sediment metagenome</name>
    <dbReference type="NCBI Taxonomy" id="412755"/>
    <lineage>
        <taxon>unclassified sequences</taxon>
        <taxon>metagenomes</taxon>
        <taxon>ecological metagenomes</taxon>
    </lineage>
</organism>
<evidence type="ECO:0000313" key="1">
    <source>
        <dbReference type="EMBL" id="GAI38145.1"/>
    </source>
</evidence>
<evidence type="ECO:0008006" key="2">
    <source>
        <dbReference type="Google" id="ProtNLM"/>
    </source>
</evidence>
<protein>
    <recommendedName>
        <fullName evidence="2">DUF2914 domain-containing protein</fullName>
    </recommendedName>
</protein>
<gene>
    <name evidence="1" type="ORF">S06H3_47947</name>
</gene>
<comment type="caution">
    <text evidence="1">The sequence shown here is derived from an EMBL/GenBank/DDBJ whole genome shotgun (WGS) entry which is preliminary data.</text>
</comment>
<dbReference type="EMBL" id="BARV01030157">
    <property type="protein sequence ID" value="GAI38145.1"/>
    <property type="molecule type" value="Genomic_DNA"/>
</dbReference>
<reference evidence="1" key="1">
    <citation type="journal article" date="2014" name="Front. Microbiol.">
        <title>High frequency of phylogenetically diverse reductive dehalogenase-homologous genes in deep subseafloor sedimentary metagenomes.</title>
        <authorList>
            <person name="Kawai M."/>
            <person name="Futagami T."/>
            <person name="Toyoda A."/>
            <person name="Takaki Y."/>
            <person name="Nishi S."/>
            <person name="Hori S."/>
            <person name="Arai W."/>
            <person name="Tsubouchi T."/>
            <person name="Morono Y."/>
            <person name="Uchiyama I."/>
            <person name="Ito T."/>
            <person name="Fujiyama A."/>
            <person name="Inagaki F."/>
            <person name="Takami H."/>
        </authorList>
    </citation>
    <scope>NUCLEOTIDE SEQUENCE</scope>
    <source>
        <strain evidence="1">Expedition CK06-06</strain>
    </source>
</reference>